<dbReference type="Pfam" id="PF07505">
    <property type="entry name" value="DUF5131"/>
    <property type="match status" value="1"/>
</dbReference>
<dbReference type="EMBL" id="DXEW01000017">
    <property type="protein sequence ID" value="HIX50310.1"/>
    <property type="molecule type" value="Genomic_DNA"/>
</dbReference>
<accession>A0A9D1W132</accession>
<dbReference type="Proteomes" id="UP000886847">
    <property type="component" value="Unassembled WGS sequence"/>
</dbReference>
<dbReference type="InterPro" id="IPR007197">
    <property type="entry name" value="rSAM"/>
</dbReference>
<organism evidence="1 2">
    <name type="scientific">Candidatus Borkfalkia faecavium</name>
    <dbReference type="NCBI Taxonomy" id="2838508"/>
    <lineage>
        <taxon>Bacteria</taxon>
        <taxon>Bacillati</taxon>
        <taxon>Bacillota</taxon>
        <taxon>Clostridia</taxon>
        <taxon>Christensenellales</taxon>
        <taxon>Christensenellaceae</taxon>
        <taxon>Candidatus Borkfalkia</taxon>
    </lineage>
</organism>
<sequence>MVFPIKDKIKNLNIVIGCPIGCRYCYARNNCRRFHITDDFFKPQFFENKLRLFDTKEPKVFLLTGMSDLAYWQFDWTEKVFEKAAQTPHNQYLFLTKRPERLHIQTDLDNLWFGVTVTCAAERKRIEILRRNVKAKHYHVTFEPLSDGVGEVDFSGIGWTVIGTETGNCKGKIPTKKEWVDNLHMQAKARGVPVFMKEALEGIMPADKMIQEFPKEFGI</sequence>
<evidence type="ECO:0000313" key="2">
    <source>
        <dbReference type="Proteomes" id="UP000886847"/>
    </source>
</evidence>
<protein>
    <submittedName>
        <fullName evidence="1">DUF5131 family protein</fullName>
    </submittedName>
</protein>
<gene>
    <name evidence="1" type="ORF">H9851_03405</name>
</gene>
<dbReference type="GO" id="GO:0003824">
    <property type="term" value="F:catalytic activity"/>
    <property type="evidence" value="ECO:0007669"/>
    <property type="project" value="InterPro"/>
</dbReference>
<proteinExistence type="predicted"/>
<dbReference type="SFLD" id="SFLDS00029">
    <property type="entry name" value="Radical_SAM"/>
    <property type="match status" value="1"/>
</dbReference>
<evidence type="ECO:0000313" key="1">
    <source>
        <dbReference type="EMBL" id="HIX50310.1"/>
    </source>
</evidence>
<dbReference type="GO" id="GO:0051536">
    <property type="term" value="F:iron-sulfur cluster binding"/>
    <property type="evidence" value="ECO:0007669"/>
    <property type="project" value="InterPro"/>
</dbReference>
<reference evidence="1" key="2">
    <citation type="submission" date="2021-04" db="EMBL/GenBank/DDBJ databases">
        <authorList>
            <person name="Gilroy R."/>
        </authorList>
    </citation>
    <scope>NUCLEOTIDE SEQUENCE</scope>
    <source>
        <strain evidence="1">2189</strain>
    </source>
</reference>
<dbReference type="AlphaFoldDB" id="A0A9D1W132"/>
<name>A0A9D1W132_9FIRM</name>
<reference evidence="1" key="1">
    <citation type="journal article" date="2021" name="PeerJ">
        <title>Extensive microbial diversity within the chicken gut microbiome revealed by metagenomics and culture.</title>
        <authorList>
            <person name="Gilroy R."/>
            <person name="Ravi A."/>
            <person name="Getino M."/>
            <person name="Pursley I."/>
            <person name="Horton D.L."/>
            <person name="Alikhan N.F."/>
            <person name="Baker D."/>
            <person name="Gharbi K."/>
            <person name="Hall N."/>
            <person name="Watson M."/>
            <person name="Adriaenssens E.M."/>
            <person name="Foster-Nyarko E."/>
            <person name="Jarju S."/>
            <person name="Secka A."/>
            <person name="Antonio M."/>
            <person name="Oren A."/>
            <person name="Chaudhuri R.R."/>
            <person name="La Ragione R."/>
            <person name="Hildebrand F."/>
            <person name="Pallen M.J."/>
        </authorList>
    </citation>
    <scope>NUCLEOTIDE SEQUENCE</scope>
    <source>
        <strain evidence="1">2189</strain>
    </source>
</reference>
<dbReference type="InterPro" id="IPR011101">
    <property type="entry name" value="DUF5131"/>
</dbReference>
<comment type="caution">
    <text evidence="1">The sequence shown here is derived from an EMBL/GenBank/DDBJ whole genome shotgun (WGS) entry which is preliminary data.</text>
</comment>